<dbReference type="EMBL" id="FNHF01000001">
    <property type="protein sequence ID" value="SDL90634.1"/>
    <property type="molecule type" value="Genomic_DNA"/>
</dbReference>
<dbReference type="InterPro" id="IPR029044">
    <property type="entry name" value="Nucleotide-diphossugar_trans"/>
</dbReference>
<dbReference type="InterPro" id="IPR025877">
    <property type="entry name" value="MobA-like_NTP_Trfase"/>
</dbReference>
<dbReference type="GO" id="GO:0016779">
    <property type="term" value="F:nucleotidyltransferase activity"/>
    <property type="evidence" value="ECO:0007669"/>
    <property type="project" value="TreeGrafter"/>
</dbReference>
<dbReference type="PANTHER" id="PTHR19136:SF81">
    <property type="entry name" value="MOLYBDENUM COFACTOR GUANYLYLTRANSFERASE"/>
    <property type="match status" value="1"/>
</dbReference>
<dbReference type="OrthoDB" id="9788394at2"/>
<dbReference type="Gene3D" id="3.90.550.10">
    <property type="entry name" value="Spore Coat Polysaccharide Biosynthesis Protein SpsA, Chain A"/>
    <property type="match status" value="1"/>
</dbReference>
<accession>A0A1G9NW93</accession>
<dbReference type="PANTHER" id="PTHR19136">
    <property type="entry name" value="MOLYBDENUM COFACTOR GUANYLYLTRANSFERASE"/>
    <property type="match status" value="1"/>
</dbReference>
<evidence type="ECO:0000313" key="3">
    <source>
        <dbReference type="EMBL" id="SDL90634.1"/>
    </source>
</evidence>
<dbReference type="SUPFAM" id="SSF53448">
    <property type="entry name" value="Nucleotide-diphospho-sugar transferases"/>
    <property type="match status" value="1"/>
</dbReference>
<dbReference type="AlphaFoldDB" id="A0A1G9NW93"/>
<feature type="domain" description="MobA-like NTP transferase" evidence="2">
    <location>
        <begin position="7"/>
        <end position="144"/>
    </location>
</feature>
<dbReference type="RefSeq" id="WP_074597876.1">
    <property type="nucleotide sequence ID" value="NZ_FNHF01000001.1"/>
</dbReference>
<proteinExistence type="predicted"/>
<dbReference type="STRING" id="482461.SAMN05216244_1177"/>
<sequence>MKSGIIVADRSIRPYAEDIALQNLDGERLIDRQIREMGQFVEEIVLVTDNPMAFLPVVGPDIRVVTVFHKNKGLLGAIHAGFSLASHPLIWLVSCDIPALSSQAAAAMKERLQQTCHKAVVPIIRNTPKPLYGMYRRQPTLKAVCAFIEQRKPVSFYECFQSLEWLGMDEMELQRYGADSLFYRRYPDDMLYKPL</sequence>
<evidence type="ECO:0000313" key="4">
    <source>
        <dbReference type="Proteomes" id="UP000182347"/>
    </source>
</evidence>
<gene>
    <name evidence="3" type="ORF">SAMN05216244_1177</name>
</gene>
<dbReference type="Pfam" id="PF12804">
    <property type="entry name" value="NTP_transf_3"/>
    <property type="match status" value="1"/>
</dbReference>
<evidence type="ECO:0000259" key="2">
    <source>
        <dbReference type="Pfam" id="PF12804"/>
    </source>
</evidence>
<evidence type="ECO:0000256" key="1">
    <source>
        <dbReference type="ARBA" id="ARBA00022679"/>
    </source>
</evidence>
<dbReference type="Proteomes" id="UP000182347">
    <property type="component" value="Unassembled WGS sequence"/>
</dbReference>
<name>A0A1G9NW93_9BACI</name>
<reference evidence="4" key="1">
    <citation type="submission" date="2016-10" db="EMBL/GenBank/DDBJ databases">
        <authorList>
            <person name="Varghese N."/>
            <person name="Submissions S."/>
        </authorList>
    </citation>
    <scope>NUCLEOTIDE SEQUENCE [LARGE SCALE GENOMIC DNA]</scope>
    <source>
        <strain evidence="4">CGMCC 1.6199</strain>
    </source>
</reference>
<organism evidence="3 4">
    <name type="scientific">Sediminibacillus halophilus</name>
    <dbReference type="NCBI Taxonomy" id="482461"/>
    <lineage>
        <taxon>Bacteria</taxon>
        <taxon>Bacillati</taxon>
        <taxon>Bacillota</taxon>
        <taxon>Bacilli</taxon>
        <taxon>Bacillales</taxon>
        <taxon>Bacillaceae</taxon>
        <taxon>Sediminibacillus</taxon>
    </lineage>
</organism>
<protein>
    <submittedName>
        <fullName evidence="3">Molybdopterin-guanine dinucleotide biosynthesis protein A</fullName>
    </submittedName>
</protein>
<keyword evidence="1" id="KW-0808">Transferase</keyword>
<keyword evidence="4" id="KW-1185">Reference proteome</keyword>